<gene>
    <name evidence="1" type="ORF">LCGC14_2744820</name>
</gene>
<protein>
    <submittedName>
        <fullName evidence="1">Uncharacterized protein</fullName>
    </submittedName>
</protein>
<feature type="non-terminal residue" evidence="1">
    <location>
        <position position="53"/>
    </location>
</feature>
<organism evidence="1">
    <name type="scientific">marine sediment metagenome</name>
    <dbReference type="NCBI Taxonomy" id="412755"/>
    <lineage>
        <taxon>unclassified sequences</taxon>
        <taxon>metagenomes</taxon>
        <taxon>ecological metagenomes</taxon>
    </lineage>
</organism>
<evidence type="ECO:0000313" key="1">
    <source>
        <dbReference type="EMBL" id="KKK88276.1"/>
    </source>
</evidence>
<name>A0A0F9BV42_9ZZZZ</name>
<sequence>MKLDKDTLRDLIDEKLPRTQVRAIQSGYKDPDRFDKYVEILQERVTWEDRIVL</sequence>
<accession>A0A0F9BV42</accession>
<proteinExistence type="predicted"/>
<reference evidence="1" key="1">
    <citation type="journal article" date="2015" name="Nature">
        <title>Complex archaea that bridge the gap between prokaryotes and eukaryotes.</title>
        <authorList>
            <person name="Spang A."/>
            <person name="Saw J.H."/>
            <person name="Jorgensen S.L."/>
            <person name="Zaremba-Niedzwiedzka K."/>
            <person name="Martijn J."/>
            <person name="Lind A.E."/>
            <person name="van Eijk R."/>
            <person name="Schleper C."/>
            <person name="Guy L."/>
            <person name="Ettema T.J."/>
        </authorList>
    </citation>
    <scope>NUCLEOTIDE SEQUENCE</scope>
</reference>
<dbReference type="AlphaFoldDB" id="A0A0F9BV42"/>
<dbReference type="EMBL" id="LAZR01050028">
    <property type="protein sequence ID" value="KKK88276.1"/>
    <property type="molecule type" value="Genomic_DNA"/>
</dbReference>
<comment type="caution">
    <text evidence="1">The sequence shown here is derived from an EMBL/GenBank/DDBJ whole genome shotgun (WGS) entry which is preliminary data.</text>
</comment>